<evidence type="ECO:0000313" key="3">
    <source>
        <dbReference type="Proteomes" id="UP001470230"/>
    </source>
</evidence>
<dbReference type="Proteomes" id="UP001470230">
    <property type="component" value="Unassembled WGS sequence"/>
</dbReference>
<protein>
    <recommendedName>
        <fullName evidence="4">FHA domain-containing protein</fullName>
    </recommendedName>
</protein>
<organism evidence="2 3">
    <name type="scientific">Tritrichomonas musculus</name>
    <dbReference type="NCBI Taxonomy" id="1915356"/>
    <lineage>
        <taxon>Eukaryota</taxon>
        <taxon>Metamonada</taxon>
        <taxon>Parabasalia</taxon>
        <taxon>Tritrichomonadida</taxon>
        <taxon>Tritrichomonadidae</taxon>
        <taxon>Tritrichomonas</taxon>
    </lineage>
</organism>
<name>A0ABR2KE10_9EUKA</name>
<comment type="caution">
    <text evidence="2">The sequence shown here is derived from an EMBL/GenBank/DDBJ whole genome shotgun (WGS) entry which is preliminary data.</text>
</comment>
<feature type="region of interest" description="Disordered" evidence="1">
    <location>
        <begin position="274"/>
        <end position="322"/>
    </location>
</feature>
<feature type="compositionally biased region" description="Acidic residues" evidence="1">
    <location>
        <begin position="274"/>
        <end position="292"/>
    </location>
</feature>
<gene>
    <name evidence="2" type="ORF">M9Y10_033411</name>
</gene>
<dbReference type="EMBL" id="JAPFFF010000005">
    <property type="protein sequence ID" value="KAK8888677.1"/>
    <property type="molecule type" value="Genomic_DNA"/>
</dbReference>
<accession>A0ABR2KE10</accession>
<feature type="region of interest" description="Disordered" evidence="1">
    <location>
        <begin position="146"/>
        <end position="188"/>
    </location>
</feature>
<evidence type="ECO:0008006" key="4">
    <source>
        <dbReference type="Google" id="ProtNLM"/>
    </source>
</evidence>
<evidence type="ECO:0000313" key="2">
    <source>
        <dbReference type="EMBL" id="KAK8888677.1"/>
    </source>
</evidence>
<proteinExistence type="predicted"/>
<reference evidence="2 3" key="1">
    <citation type="submission" date="2024-04" db="EMBL/GenBank/DDBJ databases">
        <title>Tritrichomonas musculus Genome.</title>
        <authorList>
            <person name="Alves-Ferreira E."/>
            <person name="Grigg M."/>
            <person name="Lorenzi H."/>
            <person name="Galac M."/>
        </authorList>
    </citation>
    <scope>NUCLEOTIDE SEQUENCE [LARGE SCALE GENOMIC DNA]</scope>
    <source>
        <strain evidence="2 3">EAF2021</strain>
    </source>
</reference>
<sequence>MQPPIVLQQQSQNIQQPSIQQQFNEVPNEVRTQIGTFIFNEYGNPDFRCTASEWLRRHNFIINSVTKSNIIFHEGKTYFSSRGAILINNTKQKSEHGELIFDSIEKTVLPTCEFGKWLISNKIDPSQITIDNFKFGYKSDQWIFNQPSQNQNSLNNDNDQKQNIEPQSNTQQQSNIQQKSDLQQPSDIQQNAKPKIINSKQKSKFSSSSQQKQDVNELKHFLHQQQMQFIRQMKQLRKMQFKFPVNQMPDFFTLQGTPDANSLQTPYESDYCESAECTENDSTECSETDYTESIESKSTGYSENSASESAENEECESSTQSE</sequence>
<keyword evidence="3" id="KW-1185">Reference proteome</keyword>
<feature type="compositionally biased region" description="Low complexity" evidence="1">
    <location>
        <begin position="146"/>
        <end position="184"/>
    </location>
</feature>
<evidence type="ECO:0000256" key="1">
    <source>
        <dbReference type="SAM" id="MobiDB-lite"/>
    </source>
</evidence>